<keyword evidence="2" id="KW-0472">Membrane</keyword>
<reference evidence="4" key="1">
    <citation type="journal article" date="2018" name="Nat. Microbiol.">
        <title>Leveraging single-cell genomics to expand the fungal tree of life.</title>
        <authorList>
            <person name="Ahrendt S.R."/>
            <person name="Quandt C.A."/>
            <person name="Ciobanu D."/>
            <person name="Clum A."/>
            <person name="Salamov A."/>
            <person name="Andreopoulos B."/>
            <person name="Cheng J.F."/>
            <person name="Woyke T."/>
            <person name="Pelin A."/>
            <person name="Henrissat B."/>
            <person name="Reynolds N.K."/>
            <person name="Benny G.L."/>
            <person name="Smith M.E."/>
            <person name="James T.Y."/>
            <person name="Grigoriev I.V."/>
        </authorList>
    </citation>
    <scope>NUCLEOTIDE SEQUENCE [LARGE SCALE GENOMIC DNA]</scope>
    <source>
        <strain evidence="4">Benny S71-1</strain>
    </source>
</reference>
<sequence length="484" mass="49238">MADTAMVASFATDVKAAASATRRFPGHRLRINHFSFIFLFSLLCLYTLLAVRVIAMPLSIHSDIAIVENAIAAKAAKASNATSRVTNGTTLPSIPATNGTTTPADHDATDSDTAADGKKRRVVALAELSNGNGTSFGDKVRHQVKEMGTQFATSLVTGFISNGLGQALRTQRVEGNLADTVGGAVSTGFKVGTLTAVEVEDIKKQRKATALAEGKNRSVQPHPNNDVAPENPYKHTRRQRAFRLMVPTLISGAVATAAGLGVLGLLSPKVAGATVAGATAAGATAATAATAAETSGVTAAGVGAFTAAGVAGSVAWNRTETELQRKLFGIGVRNATADTRSLGQRFVDTSIGLIPNMVGGAVSGALGGAIMLKALSSPTLVDSIGKGGASLFGETLGTAVGAVGHDKAVEATRAVANKVDTPVTQIIRGGHTATDPQTGKKFISHEPIFTDSPSVLLDVQDDITTALKGGGGGRGRIAGGRARG</sequence>
<protein>
    <submittedName>
        <fullName evidence="3">Uncharacterized protein</fullName>
    </submittedName>
</protein>
<organism evidence="3 4">
    <name type="scientific">Syncephalis pseudoplumigaleata</name>
    <dbReference type="NCBI Taxonomy" id="1712513"/>
    <lineage>
        <taxon>Eukaryota</taxon>
        <taxon>Fungi</taxon>
        <taxon>Fungi incertae sedis</taxon>
        <taxon>Zoopagomycota</taxon>
        <taxon>Zoopagomycotina</taxon>
        <taxon>Zoopagomycetes</taxon>
        <taxon>Zoopagales</taxon>
        <taxon>Piptocephalidaceae</taxon>
        <taxon>Syncephalis</taxon>
    </lineage>
</organism>
<feature type="transmembrane region" description="Helical" evidence="2">
    <location>
        <begin position="244"/>
        <end position="266"/>
    </location>
</feature>
<keyword evidence="2" id="KW-0812">Transmembrane</keyword>
<keyword evidence="2" id="KW-1133">Transmembrane helix</keyword>
<feature type="compositionally biased region" description="Polar residues" evidence="1">
    <location>
        <begin position="82"/>
        <end position="99"/>
    </location>
</feature>
<dbReference type="EMBL" id="KZ989186">
    <property type="protein sequence ID" value="RKP27563.1"/>
    <property type="molecule type" value="Genomic_DNA"/>
</dbReference>
<dbReference type="AlphaFoldDB" id="A0A4P9Z4Q3"/>
<gene>
    <name evidence="3" type="ORF">SYNPS1DRAFT_26787</name>
</gene>
<name>A0A4P9Z4Q3_9FUNG</name>
<evidence type="ECO:0000256" key="1">
    <source>
        <dbReference type="SAM" id="MobiDB-lite"/>
    </source>
</evidence>
<accession>A0A4P9Z4Q3</accession>
<dbReference type="Proteomes" id="UP000278143">
    <property type="component" value="Unassembled WGS sequence"/>
</dbReference>
<keyword evidence="4" id="KW-1185">Reference proteome</keyword>
<feature type="region of interest" description="Disordered" evidence="1">
    <location>
        <begin position="208"/>
        <end position="233"/>
    </location>
</feature>
<proteinExistence type="predicted"/>
<feature type="region of interest" description="Disordered" evidence="1">
    <location>
        <begin position="82"/>
        <end position="116"/>
    </location>
</feature>
<feature type="transmembrane region" description="Helical" evidence="2">
    <location>
        <begin position="34"/>
        <end position="55"/>
    </location>
</feature>
<evidence type="ECO:0000256" key="2">
    <source>
        <dbReference type="SAM" id="Phobius"/>
    </source>
</evidence>
<dbReference type="OrthoDB" id="10535625at2759"/>
<evidence type="ECO:0000313" key="3">
    <source>
        <dbReference type="EMBL" id="RKP27563.1"/>
    </source>
</evidence>
<evidence type="ECO:0000313" key="4">
    <source>
        <dbReference type="Proteomes" id="UP000278143"/>
    </source>
</evidence>